<evidence type="ECO:0000313" key="4">
    <source>
        <dbReference type="Proteomes" id="UP000584325"/>
    </source>
</evidence>
<dbReference type="Proteomes" id="UP000584325">
    <property type="component" value="Unassembled WGS sequence"/>
</dbReference>
<dbReference type="Proteomes" id="UP000298763">
    <property type="component" value="Chromosome"/>
</dbReference>
<proteinExistence type="predicted"/>
<reference evidence="1 4" key="2">
    <citation type="submission" date="2020-08" db="EMBL/GenBank/DDBJ databases">
        <title>Genomic Encyclopedia of Type Strains, Phase III (KMG-III): the genomes of soil and plant-associated and newly described type strains.</title>
        <authorList>
            <person name="Whitman W."/>
        </authorList>
    </citation>
    <scope>NUCLEOTIDE SEQUENCE [LARGE SCALE GENOMIC DNA]</scope>
    <source>
        <strain evidence="1 4">CECT 7753</strain>
    </source>
</reference>
<protein>
    <submittedName>
        <fullName evidence="1">Uncharacterized protein</fullName>
    </submittedName>
</protein>
<evidence type="ECO:0000313" key="2">
    <source>
        <dbReference type="EMBL" id="QCP11829.1"/>
    </source>
</evidence>
<dbReference type="AlphaFoldDB" id="A0A4P8HQ14"/>
<organism evidence="1 4">
    <name type="scientific">Pseudoduganella umbonata</name>
    <dbReference type="NCBI Taxonomy" id="864828"/>
    <lineage>
        <taxon>Bacteria</taxon>
        <taxon>Pseudomonadati</taxon>
        <taxon>Pseudomonadota</taxon>
        <taxon>Betaproteobacteria</taxon>
        <taxon>Burkholderiales</taxon>
        <taxon>Oxalobacteraceae</taxon>
        <taxon>Telluria group</taxon>
        <taxon>Pseudoduganella</taxon>
    </lineage>
</organism>
<name>A0A4P8HQ14_9BURK</name>
<gene>
    <name evidence="2" type="ORF">FCL38_16425</name>
    <name evidence="1" type="ORF">FHS02_001488</name>
</gene>
<keyword evidence="3" id="KW-1185">Reference proteome</keyword>
<evidence type="ECO:0000313" key="3">
    <source>
        <dbReference type="Proteomes" id="UP000298763"/>
    </source>
</evidence>
<accession>A0A4P8HQ14</accession>
<dbReference type="EMBL" id="JACHXS010000002">
    <property type="protein sequence ID" value="MBB3220689.1"/>
    <property type="molecule type" value="Genomic_DNA"/>
</dbReference>
<reference evidence="2 3" key="1">
    <citation type="submission" date="2019-05" db="EMBL/GenBank/DDBJ databases">
        <title>Draft Genome Sequences of Six Type Strains of the Genus Massilia.</title>
        <authorList>
            <person name="Miess H."/>
            <person name="Frediansyhah A."/>
            <person name="Gross H."/>
        </authorList>
    </citation>
    <scope>NUCLEOTIDE SEQUENCE [LARGE SCALE GENOMIC DNA]</scope>
    <source>
        <strain evidence="2 3">DSMZ 26121</strain>
    </source>
</reference>
<evidence type="ECO:0000313" key="1">
    <source>
        <dbReference type="EMBL" id="MBB3220689.1"/>
    </source>
</evidence>
<sequence length="64" mass="6960">MKDHVLLLAVALASASVAWAFWHFLGPDALDVLVLVALTGTIADNWRLRRALQRCETKNEGGGT</sequence>
<dbReference type="RefSeq" id="WP_137314673.1">
    <property type="nucleotide sequence ID" value="NZ_CP040017.1"/>
</dbReference>
<dbReference type="EMBL" id="CP040017">
    <property type="protein sequence ID" value="QCP11829.1"/>
    <property type="molecule type" value="Genomic_DNA"/>
</dbReference>